<feature type="region of interest" description="Disordered" evidence="3">
    <location>
        <begin position="131"/>
        <end position="194"/>
    </location>
</feature>
<keyword evidence="6" id="KW-1185">Reference proteome</keyword>
<protein>
    <recommendedName>
        <fullName evidence="7">Meiotically up-regulated protein</fullName>
    </recommendedName>
</protein>
<accession>A0A2S4KWY3</accession>
<evidence type="ECO:0000256" key="1">
    <source>
        <dbReference type="ARBA" id="ARBA00022737"/>
    </source>
</evidence>
<feature type="compositionally biased region" description="Low complexity" evidence="3">
    <location>
        <begin position="156"/>
        <end position="167"/>
    </location>
</feature>
<gene>
    <name evidence="5" type="ORF">TPAR_05124</name>
</gene>
<feature type="region of interest" description="Disordered" evidence="3">
    <location>
        <begin position="1260"/>
        <end position="1295"/>
    </location>
</feature>
<keyword evidence="4" id="KW-0732">Signal</keyword>
<feature type="compositionally biased region" description="Basic and acidic residues" evidence="3">
    <location>
        <begin position="173"/>
        <end position="186"/>
    </location>
</feature>
<keyword evidence="1" id="KW-0677">Repeat</keyword>
<dbReference type="Proteomes" id="UP000237481">
    <property type="component" value="Unassembled WGS sequence"/>
</dbReference>
<dbReference type="PANTHER" id="PTHR47447">
    <property type="entry name" value="OS03G0856100 PROTEIN"/>
    <property type="match status" value="1"/>
</dbReference>
<dbReference type="InterPro" id="IPR011990">
    <property type="entry name" value="TPR-like_helical_dom_sf"/>
</dbReference>
<proteinExistence type="predicted"/>
<feature type="region of interest" description="Disordered" evidence="3">
    <location>
        <begin position="107"/>
        <end position="126"/>
    </location>
</feature>
<feature type="coiled-coil region" evidence="2">
    <location>
        <begin position="449"/>
        <end position="491"/>
    </location>
</feature>
<feature type="region of interest" description="Disordered" evidence="3">
    <location>
        <begin position="362"/>
        <end position="387"/>
    </location>
</feature>
<sequence>LAVLRFLCARLLVQPVLVRRANNLFCVSCLSFSSRFYPLPGRATLYLACFASIPACHPVSLPPLARAHDTRHAKRPAPAMLRVRSSRRATGLKPSDYDHEIDLVNHDEAQSPAPLSSDAETRRASTASRLISLAETEQEDAGEREGEVRRDGSGSGEPETSGTESGPQNDEQQLERPREELEHEASLPHPALRPSIEVHAPTPDVFIEPAHRIVPKRPRERRETAIDILYENERGGFLCGAALFSSKALGSLDPPAWTNAYHKSSPTSIHTAQVPDPSWEWVWPEWRVNHQEGMDDGGWEYSFAFSKKFSWHGPKWWNSFVRRRAWIRKRARKRPEDMSADPHMLNTDYFTVCPASYRSHRSNGSLASSRVPSKTSVTQLSTSEVDEGQPDIEDIETLLQTLRRARIDREKREAVENYLDNAMDLPALQDEMHEIMSLFIFQASRRQLLSHLMRKHEETIQELGKKENKDKAELLRRKKALDAAIKHADEEIRKLAYWSDVRQMADGGDLRDPTHAERGWYDATAYQGLDRSGPVEPNKGKLPGRAPLHSTLRSEPATASPTAPGFSTDIELRSQLRTEVVHTNHARNQLLREAFRVETPAIKEAVEQKLGSPFVPMARDYPSPIAARQSMAQSRRIARVQVGFDILWRQFGSGTPDWADTFNLLKRMTPKRSEGPNMAAVRIVLPTSWDLAVGNQKIEFVDSTTGVAAKLRVSADHQNPSAIVLRGQSSVLAKAADELIAACKDVEVFRLGEVAAFDYEVKRLWPAIEDAPDGGSSLPADKLDNIWVHKELQTYWIDKPYEQTPRPKWWTKETFESYITALVCGRLRPHLAMPFYRQARKDGNLIDTDGIRIGLVLRAFEDPSARGYVTPSVLKMAMAFMAHRGGHRASADRLFTLAEEWGLPMDTDAFNVMLDGYVAKRDVTFFHKFLQKMEARYFHPNARTWLLFLKLVERDDERRQIIVAMYELGLFEDPATRRGIAGIMASYDSYAAFKAGKKLDMFMADQTMRYGEDWFTVGALNRILKEFLHFHGKKHSRFADFKSLIERQSEDGRKVDISTINLILEHCAAARDWDTALWALSRLPQFECEPDHRTYQLLISLACNARSPNALGVAFFYGVLDRKLRQSARQTMQRVLLGQHPNPFWAETRPKIFAKKMAKALEESKVGSITTAVAGAEWAILSACDGYKPTKSLAAALDVAFRTMDRPMHQQMKDPGRESKDAQVRDFAVKLEDPTGKRPRMTVHLDTRFKPETMVRNWTLDNASETLENDASGDSAGEHGCKGDTSRGDDGAASA</sequence>
<evidence type="ECO:0000256" key="2">
    <source>
        <dbReference type="SAM" id="Coils"/>
    </source>
</evidence>
<organism evidence="5 6">
    <name type="scientific">Tolypocladium paradoxum</name>
    <dbReference type="NCBI Taxonomy" id="94208"/>
    <lineage>
        <taxon>Eukaryota</taxon>
        <taxon>Fungi</taxon>
        <taxon>Dikarya</taxon>
        <taxon>Ascomycota</taxon>
        <taxon>Pezizomycotina</taxon>
        <taxon>Sordariomycetes</taxon>
        <taxon>Hypocreomycetidae</taxon>
        <taxon>Hypocreales</taxon>
        <taxon>Ophiocordycipitaceae</taxon>
        <taxon>Tolypocladium</taxon>
    </lineage>
</organism>
<feature type="compositionally biased region" description="Polar residues" evidence="3">
    <location>
        <begin position="551"/>
        <end position="561"/>
    </location>
</feature>
<dbReference type="Gene3D" id="1.25.40.10">
    <property type="entry name" value="Tetratricopeptide repeat domain"/>
    <property type="match status" value="2"/>
</dbReference>
<evidence type="ECO:0000313" key="6">
    <source>
        <dbReference type="Proteomes" id="UP000237481"/>
    </source>
</evidence>
<dbReference type="PANTHER" id="PTHR47447:SF28">
    <property type="entry name" value="PENTACOTRIPEPTIDE-REPEAT REGION OF PRORP DOMAIN-CONTAINING PROTEIN"/>
    <property type="match status" value="1"/>
</dbReference>
<feature type="compositionally biased region" description="Polar residues" evidence="3">
    <location>
        <begin position="362"/>
        <end position="383"/>
    </location>
</feature>
<keyword evidence="2" id="KW-0175">Coiled coil</keyword>
<dbReference type="STRING" id="94208.A0A2S4KWY3"/>
<name>A0A2S4KWY3_9HYPO</name>
<feature type="non-terminal residue" evidence="5">
    <location>
        <position position="1"/>
    </location>
</feature>
<evidence type="ECO:0000256" key="3">
    <source>
        <dbReference type="SAM" id="MobiDB-lite"/>
    </source>
</evidence>
<dbReference type="OrthoDB" id="185373at2759"/>
<evidence type="ECO:0000313" key="5">
    <source>
        <dbReference type="EMBL" id="POR34667.1"/>
    </source>
</evidence>
<evidence type="ECO:0000256" key="4">
    <source>
        <dbReference type="SAM" id="SignalP"/>
    </source>
</evidence>
<reference evidence="5 6" key="1">
    <citation type="submission" date="2018-01" db="EMBL/GenBank/DDBJ databases">
        <title>Harnessing the power of phylogenomics to disentangle the directionality and signatures of interkingdom host jumping in the parasitic fungal genus Tolypocladium.</title>
        <authorList>
            <person name="Quandt C.A."/>
            <person name="Patterson W."/>
            <person name="Spatafora J.W."/>
        </authorList>
    </citation>
    <scope>NUCLEOTIDE SEQUENCE [LARGE SCALE GENOMIC DNA]</scope>
    <source>
        <strain evidence="5 6">NRBC 100945</strain>
    </source>
</reference>
<feature type="compositionally biased region" description="Basic and acidic residues" evidence="3">
    <location>
        <begin position="1276"/>
        <end position="1295"/>
    </location>
</feature>
<feature type="chain" id="PRO_5015622400" description="Meiotically up-regulated protein" evidence="4">
    <location>
        <begin position="19"/>
        <end position="1295"/>
    </location>
</feature>
<dbReference type="EMBL" id="PKSG01000496">
    <property type="protein sequence ID" value="POR34667.1"/>
    <property type="molecule type" value="Genomic_DNA"/>
</dbReference>
<evidence type="ECO:0008006" key="7">
    <source>
        <dbReference type="Google" id="ProtNLM"/>
    </source>
</evidence>
<feature type="region of interest" description="Disordered" evidence="3">
    <location>
        <begin position="67"/>
        <end position="98"/>
    </location>
</feature>
<feature type="compositionally biased region" description="Basic and acidic residues" evidence="3">
    <location>
        <begin position="141"/>
        <end position="152"/>
    </location>
</feature>
<feature type="region of interest" description="Disordered" evidence="3">
    <location>
        <begin position="528"/>
        <end position="569"/>
    </location>
</feature>
<feature type="signal peptide" evidence="4">
    <location>
        <begin position="1"/>
        <end position="18"/>
    </location>
</feature>
<comment type="caution">
    <text evidence="5">The sequence shown here is derived from an EMBL/GenBank/DDBJ whole genome shotgun (WGS) entry which is preliminary data.</text>
</comment>